<evidence type="ECO:0000313" key="1">
    <source>
        <dbReference type="EMBL" id="AAM39207.1"/>
    </source>
</evidence>
<dbReference type="EMBL" id="AE008924">
    <property type="protein sequence ID" value="AAM39207.1"/>
    <property type="molecule type" value="Genomic_DNA"/>
</dbReference>
<dbReference type="AlphaFoldDB" id="A0AAI7ZJ85"/>
<name>A0AAI7ZJ85_XANAC</name>
<reference evidence="1 2" key="1">
    <citation type="journal article" date="2002" name="Nature">
        <title>Comparison of the genomes of two Xanthomonas pathogens with differing host specificities.</title>
        <authorList>
            <person name="da Silva A.C."/>
            <person name="Ferro J.A."/>
            <person name="Reinach F.C."/>
            <person name="Farah C.S."/>
            <person name="Furlan L.R."/>
            <person name="Quaggio R.B."/>
            <person name="Monteiro-Vitorello C.B."/>
            <person name="Van Sluys M.A."/>
            <person name="Almeida N.F."/>
            <person name="Alves L.M."/>
            <person name="do Amaral A.M."/>
            <person name="Bertolini M.C."/>
            <person name="Camargo L.E."/>
            <person name="Camarotte G."/>
            <person name="Cannavan F."/>
            <person name="Cardozo J."/>
            <person name="Chambergo F."/>
            <person name="Ciapina L.P."/>
            <person name="Cicarelli R.M."/>
            <person name="Coutinho L.L."/>
            <person name="Cursino-Santos J.R."/>
            <person name="El-Dorry H."/>
            <person name="Faria J.B."/>
            <person name="Ferreira A.J."/>
            <person name="Ferreira R.C."/>
            <person name="Ferro M.I."/>
            <person name="Formighieri E.F."/>
            <person name="Franco M.C."/>
            <person name="Greggio C.C."/>
            <person name="Gruber A."/>
            <person name="Katsuyama A.M."/>
            <person name="Kishi L.T."/>
            <person name="Leite R.P."/>
            <person name="Lemos E.G."/>
            <person name="Lemos M.V."/>
            <person name="Locali E.C."/>
            <person name="Machado M.A."/>
            <person name="Madeira A.M."/>
            <person name="Martinez-Rossi N.M."/>
            <person name="Martins E.C."/>
            <person name="Meidanis J."/>
            <person name="Menck C.F."/>
            <person name="Miyaki C.Y."/>
            <person name="Moon D.H."/>
            <person name="Moreira L.M."/>
            <person name="Novo M.T."/>
            <person name="Okura V.K."/>
            <person name="Oliveira M.C."/>
            <person name="Oliveira V.R."/>
            <person name="Pereira H.A."/>
            <person name="Rossi A."/>
            <person name="Sena J.A."/>
            <person name="Silva C."/>
            <person name="de Souza R.F."/>
            <person name="Spinola L.A."/>
            <person name="Takita M.A."/>
            <person name="Tamura R.E."/>
            <person name="Teixeira E.C."/>
            <person name="Tezza R.I."/>
            <person name="Trindade dos Santos M."/>
            <person name="Truffi D."/>
            <person name="Tsai S.M."/>
            <person name="White F.F."/>
            <person name="Setubal J.C."/>
            <person name="Kitajima J.P."/>
        </authorList>
    </citation>
    <scope>NUCLEOTIDE SEQUENCE [LARGE SCALE GENOMIC DNA]</scope>
    <source>
        <strain evidence="1 2">306</strain>
    </source>
</reference>
<dbReference type="Proteomes" id="UP000000576">
    <property type="component" value="Plasmid pXAC33"/>
</dbReference>
<geneLocation type="plasmid" evidence="1 2">
    <name>pXAC33</name>
</geneLocation>
<sequence>MSNIATLLNLQAKAAAAVEEATVLREAVDLFAGWREDWPIAAQSAIRPIKPTKGGKERASAHRSMLALLFGSPVLWWAVRGGCKACRLSLFSYPVLIAAYRPPPFLRVHSLLQEGRFSTRRTKTTRQPAGVISGGRKRKNRPCKGGFFITGLAGTPVNGH</sequence>
<evidence type="ECO:0000313" key="2">
    <source>
        <dbReference type="Proteomes" id="UP000000576"/>
    </source>
</evidence>
<gene>
    <name evidence="1" type="ordered locus">XACa0003</name>
</gene>
<protein>
    <submittedName>
        <fullName evidence="1">Uncharacterized protein</fullName>
    </submittedName>
</protein>
<proteinExistence type="predicted"/>
<organism evidence="1 2">
    <name type="scientific">Xanthomonas axonopodis pv. citri (strain 306)</name>
    <dbReference type="NCBI Taxonomy" id="190486"/>
    <lineage>
        <taxon>Bacteria</taxon>
        <taxon>Pseudomonadati</taxon>
        <taxon>Pseudomonadota</taxon>
        <taxon>Gammaproteobacteria</taxon>
        <taxon>Lysobacterales</taxon>
        <taxon>Lysobacteraceae</taxon>
        <taxon>Xanthomonas</taxon>
    </lineage>
</organism>
<dbReference type="KEGG" id="xac:XACa0003"/>
<keyword evidence="1" id="KW-0614">Plasmid</keyword>
<accession>A0AAI7ZJ85</accession>